<comment type="caution">
    <text evidence="2">The sequence shown here is derived from an EMBL/GenBank/DDBJ whole genome shotgun (WGS) entry which is preliminary data.</text>
</comment>
<organism evidence="2 3">
    <name type="scientific">Prauserella flavalba</name>
    <dbReference type="NCBI Taxonomy" id="1477506"/>
    <lineage>
        <taxon>Bacteria</taxon>
        <taxon>Bacillati</taxon>
        <taxon>Actinomycetota</taxon>
        <taxon>Actinomycetes</taxon>
        <taxon>Pseudonocardiales</taxon>
        <taxon>Pseudonocardiaceae</taxon>
        <taxon>Prauserella</taxon>
    </lineage>
</organism>
<gene>
    <name evidence="2" type="ORF">BA062_06680</name>
</gene>
<sequence length="359" mass="36744">MSTSVSPDAARVWRAARAPLVIVFAVLATAVVLSLSRGGDGGALDPESASEDGSRAVARLLGAQGVTVETRHSSEGLDVRGATLFVARPELVEPGALRTLTREAASVVLLAPSQDTLDAVAPGITELGPLAEEVRRPGCALPAAVAAGAVTLGGTDYAAVLTCYDGALATDGAVTVLGGQAPLTNARLDEEGNAALTLRVLGGHERLVWYLPSPGDPALRGEEALTDLLPDAWVFGAVQVGVAAVLLALWRARRLGPVVTEPLPVVVRAAETVEGRARLYRRAGAADHAADALRRASVERLLPALGLPGDAEPAAVVAAIAARTGRDAGALLYGPPPADDAALVRLADELDALENEVRL</sequence>
<feature type="domain" description="DUF4350" evidence="1">
    <location>
        <begin position="46"/>
        <end position="201"/>
    </location>
</feature>
<evidence type="ECO:0000259" key="1">
    <source>
        <dbReference type="Pfam" id="PF14258"/>
    </source>
</evidence>
<protein>
    <recommendedName>
        <fullName evidence="1">DUF4350 domain-containing protein</fullName>
    </recommendedName>
</protein>
<dbReference type="InterPro" id="IPR025646">
    <property type="entry name" value="DUF4350"/>
</dbReference>
<evidence type="ECO:0000313" key="2">
    <source>
        <dbReference type="EMBL" id="PXY37404.1"/>
    </source>
</evidence>
<proteinExistence type="predicted"/>
<accession>A0A318LRQ3</accession>
<dbReference type="Proteomes" id="UP000247892">
    <property type="component" value="Unassembled WGS sequence"/>
</dbReference>
<dbReference type="AlphaFoldDB" id="A0A318LRQ3"/>
<evidence type="ECO:0000313" key="3">
    <source>
        <dbReference type="Proteomes" id="UP000247892"/>
    </source>
</evidence>
<dbReference type="Pfam" id="PF14258">
    <property type="entry name" value="DUF4350"/>
    <property type="match status" value="1"/>
</dbReference>
<dbReference type="OrthoDB" id="5241668at2"/>
<dbReference type="EMBL" id="MASU01000003">
    <property type="protein sequence ID" value="PXY37404.1"/>
    <property type="molecule type" value="Genomic_DNA"/>
</dbReference>
<name>A0A318LRQ3_9PSEU</name>
<reference evidence="2 3" key="1">
    <citation type="submission" date="2016-07" db="EMBL/GenBank/DDBJ databases">
        <title>Draft genome sequence of Prauserella sp. YIM 121212, isolated from alkaline soil.</title>
        <authorList>
            <person name="Ruckert C."/>
            <person name="Albersmeier A."/>
            <person name="Jiang C.-L."/>
            <person name="Jiang Y."/>
            <person name="Kalinowski J."/>
            <person name="Schneider O."/>
            <person name="Winkler A."/>
            <person name="Zotchev S.B."/>
        </authorList>
    </citation>
    <scope>NUCLEOTIDE SEQUENCE [LARGE SCALE GENOMIC DNA]</scope>
    <source>
        <strain evidence="2 3">YIM 121212</strain>
    </source>
</reference>
<keyword evidence="3" id="KW-1185">Reference proteome</keyword>
<dbReference type="RefSeq" id="WP_110335202.1">
    <property type="nucleotide sequence ID" value="NZ_JBHVKT010000094.1"/>
</dbReference>